<proteinExistence type="inferred from homology"/>
<protein>
    <recommendedName>
        <fullName evidence="2">NADH-quinone oxidoreductase subunit J</fullName>
        <ecNumber evidence="2">7.1.1.-</ecNumber>
    </recommendedName>
</protein>
<dbReference type="GO" id="GO:0008137">
    <property type="term" value="F:NADH dehydrogenase (ubiquinone) activity"/>
    <property type="evidence" value="ECO:0007669"/>
    <property type="project" value="UniProtKB-UniRule"/>
</dbReference>
<feature type="transmembrane region" description="Helical" evidence="2">
    <location>
        <begin position="6"/>
        <end position="25"/>
    </location>
</feature>
<comment type="similarity">
    <text evidence="1 2">Belongs to the complex I subunit 6 family.</text>
</comment>
<dbReference type="AlphaFoldDB" id="A0A1H2A384"/>
<evidence type="ECO:0000313" key="4">
    <source>
        <dbReference type="Proteomes" id="UP000199679"/>
    </source>
</evidence>
<dbReference type="GO" id="GO:0048038">
    <property type="term" value="F:quinone binding"/>
    <property type="evidence" value="ECO:0007669"/>
    <property type="project" value="UniProtKB-UniRule"/>
</dbReference>
<organism evidence="3 4">
    <name type="scientific">Mucilaginibacter mallensis</name>
    <dbReference type="NCBI Taxonomy" id="652787"/>
    <lineage>
        <taxon>Bacteria</taxon>
        <taxon>Pseudomonadati</taxon>
        <taxon>Bacteroidota</taxon>
        <taxon>Sphingobacteriia</taxon>
        <taxon>Sphingobacteriales</taxon>
        <taxon>Sphingobacteriaceae</taxon>
        <taxon>Mucilaginibacter</taxon>
    </lineage>
</organism>
<keyword evidence="2" id="KW-1133">Transmembrane helix</keyword>
<dbReference type="PANTHER" id="PTHR33269">
    <property type="entry name" value="NADH-UBIQUINONE OXIDOREDUCTASE CHAIN 6"/>
    <property type="match status" value="1"/>
</dbReference>
<dbReference type="OrthoDB" id="981464at2"/>
<dbReference type="InterPro" id="IPR001457">
    <property type="entry name" value="NADH_UbQ/plastoQ_OxRdtase_su6"/>
</dbReference>
<feature type="transmembrane region" description="Helical" evidence="2">
    <location>
        <begin position="154"/>
        <end position="175"/>
    </location>
</feature>
<sequence>MNIAQILFYLMSFITLASAIFVASTKNLVRSVFMFFITLFGLAGLYVLSLADFVAITQVVIYVGGILVLILFAFMLSGKETLDAIQKQKNQFISANKIASVILAVLFFVVLILMIFKVDVNNLVWIKNATGQNSDIKLNSNMTDNIGINLMTRYLLPFEAISILLMMALVGAAHLSRKEQKA</sequence>
<keyword evidence="2" id="KW-0472">Membrane</keyword>
<dbReference type="STRING" id="652787.SAMN05216490_3358"/>
<keyword evidence="2" id="KW-1003">Cell membrane</keyword>
<name>A0A1H2A384_MUCMA</name>
<gene>
    <name evidence="3" type="ORF">SAMN05216490_3358</name>
</gene>
<keyword evidence="4" id="KW-1185">Reference proteome</keyword>
<comment type="catalytic activity">
    <reaction evidence="2">
        <text>a quinone + NADH + 5 H(+)(in) = a quinol + NAD(+) + 4 H(+)(out)</text>
        <dbReference type="Rhea" id="RHEA:57888"/>
        <dbReference type="ChEBI" id="CHEBI:15378"/>
        <dbReference type="ChEBI" id="CHEBI:24646"/>
        <dbReference type="ChEBI" id="CHEBI:57540"/>
        <dbReference type="ChEBI" id="CHEBI:57945"/>
        <dbReference type="ChEBI" id="CHEBI:132124"/>
    </reaction>
</comment>
<comment type="function">
    <text evidence="2">NDH-1 shuttles electrons from NADH, via FMN and iron-sulfur (Fe-S) centers, to quinones in the respiratory chain. Couples the redox reaction to proton translocation (for every two electrons transferred, four hydrogen ions are translocated across the cytoplasmic membrane), and thus conserves the redox energy in a proton gradient.</text>
</comment>
<feature type="transmembrane region" description="Helical" evidence="2">
    <location>
        <begin position="32"/>
        <end position="49"/>
    </location>
</feature>
<dbReference type="Gene3D" id="1.20.120.1200">
    <property type="entry name" value="NADH-ubiquinone/plastoquinone oxidoreductase chain 6, subunit NuoJ"/>
    <property type="match status" value="1"/>
</dbReference>
<keyword evidence="2" id="KW-0812">Transmembrane</keyword>
<keyword evidence="2" id="KW-0874">Quinone</keyword>
<evidence type="ECO:0000256" key="1">
    <source>
        <dbReference type="ARBA" id="ARBA00005698"/>
    </source>
</evidence>
<dbReference type="Proteomes" id="UP000199679">
    <property type="component" value="Chromosome I"/>
</dbReference>
<evidence type="ECO:0000313" key="3">
    <source>
        <dbReference type="EMBL" id="SDT40360.1"/>
    </source>
</evidence>
<accession>A0A1H2A384</accession>
<dbReference type="InterPro" id="IPR042106">
    <property type="entry name" value="Nuo/plastoQ_OxRdtase_6_NuoJ"/>
</dbReference>
<reference evidence="3 4" key="1">
    <citation type="submission" date="2016-10" db="EMBL/GenBank/DDBJ databases">
        <authorList>
            <person name="de Groot N.N."/>
        </authorList>
    </citation>
    <scope>NUCLEOTIDE SEQUENCE [LARGE SCALE GENOMIC DNA]</scope>
    <source>
        <strain evidence="3 4">MP1X4</strain>
    </source>
</reference>
<dbReference type="EMBL" id="LT629740">
    <property type="protein sequence ID" value="SDT40360.1"/>
    <property type="molecule type" value="Genomic_DNA"/>
</dbReference>
<keyword evidence="2" id="KW-0520">NAD</keyword>
<feature type="transmembrane region" description="Helical" evidence="2">
    <location>
        <begin position="98"/>
        <end position="116"/>
    </location>
</feature>
<dbReference type="Pfam" id="PF00499">
    <property type="entry name" value="Oxidored_q3"/>
    <property type="match status" value="1"/>
</dbReference>
<dbReference type="EC" id="7.1.1.-" evidence="2"/>
<dbReference type="PANTHER" id="PTHR33269:SF17">
    <property type="entry name" value="NADH-UBIQUINONE OXIDOREDUCTASE CHAIN 6"/>
    <property type="match status" value="1"/>
</dbReference>
<comment type="subcellular location">
    <subcellularLocation>
        <location evidence="2">Cell membrane</location>
        <topology evidence="2">Multi-pass membrane protein</topology>
    </subcellularLocation>
</comment>
<dbReference type="GO" id="GO:0005886">
    <property type="term" value="C:plasma membrane"/>
    <property type="evidence" value="ECO:0007669"/>
    <property type="project" value="UniProtKB-SubCell"/>
</dbReference>
<evidence type="ECO:0000256" key="2">
    <source>
        <dbReference type="RuleBase" id="RU004429"/>
    </source>
</evidence>
<feature type="transmembrane region" description="Helical" evidence="2">
    <location>
        <begin position="55"/>
        <end position="77"/>
    </location>
</feature>